<proteinExistence type="predicted"/>
<evidence type="ECO:0008006" key="4">
    <source>
        <dbReference type="Google" id="ProtNLM"/>
    </source>
</evidence>
<gene>
    <name evidence="2" type="ORF">AM2010_1047</name>
</gene>
<protein>
    <recommendedName>
        <fullName evidence="4">Lipoprotein</fullName>
    </recommendedName>
</protein>
<name>A0A0G3X7G6_9SPHN</name>
<dbReference type="KEGG" id="amx:AM2010_1047"/>
<evidence type="ECO:0000256" key="1">
    <source>
        <dbReference type="SAM" id="SignalP"/>
    </source>
</evidence>
<dbReference type="PATRIC" id="fig|543877.4.peg.1062"/>
<keyword evidence="1" id="KW-0732">Signal</keyword>
<reference evidence="2 3" key="1">
    <citation type="submission" date="2015-06" db="EMBL/GenBank/DDBJ databases">
        <authorList>
            <person name="Kim K.M."/>
        </authorList>
    </citation>
    <scope>NUCLEOTIDE SEQUENCE [LARGE SCALE GENOMIC DNA]</scope>
    <source>
        <strain evidence="2 3">KCTC 22370</strain>
    </source>
</reference>
<dbReference type="Proteomes" id="UP000037643">
    <property type="component" value="Chromosome"/>
</dbReference>
<dbReference type="EMBL" id="CP011805">
    <property type="protein sequence ID" value="AKM07122.1"/>
    <property type="molecule type" value="Genomic_DNA"/>
</dbReference>
<feature type="chain" id="PRO_5005186028" description="Lipoprotein" evidence="1">
    <location>
        <begin position="20"/>
        <end position="139"/>
    </location>
</feature>
<evidence type="ECO:0000313" key="2">
    <source>
        <dbReference type="EMBL" id="AKM07122.1"/>
    </source>
</evidence>
<keyword evidence="3" id="KW-1185">Reference proteome</keyword>
<accession>A0A0G3X7G6</accession>
<sequence length="139" mass="15225" precursor="true">MGVMTYMIRASFFTAFALAALPLTGCAVVPDAPIVQGTPKPEGYAVPIDQPVRVGELVLTPKSVVEDSRCPENARCVWAGRLIVRTRIDGAGWRDTADLTLGESYGTHDRVVALVSGIPERQTDSEIAPREYRFVYETR</sequence>
<evidence type="ECO:0000313" key="3">
    <source>
        <dbReference type="Proteomes" id="UP000037643"/>
    </source>
</evidence>
<dbReference type="AlphaFoldDB" id="A0A0G3X7G6"/>
<dbReference type="STRING" id="543877.AM2010_1047"/>
<feature type="signal peptide" evidence="1">
    <location>
        <begin position="1"/>
        <end position="19"/>
    </location>
</feature>
<organism evidence="2 3">
    <name type="scientific">Pelagerythrobacter marensis</name>
    <dbReference type="NCBI Taxonomy" id="543877"/>
    <lineage>
        <taxon>Bacteria</taxon>
        <taxon>Pseudomonadati</taxon>
        <taxon>Pseudomonadota</taxon>
        <taxon>Alphaproteobacteria</taxon>
        <taxon>Sphingomonadales</taxon>
        <taxon>Erythrobacteraceae</taxon>
        <taxon>Pelagerythrobacter</taxon>
    </lineage>
</organism>